<dbReference type="Gene3D" id="3.60.10.10">
    <property type="entry name" value="Endonuclease/exonuclease/phosphatase"/>
    <property type="match status" value="1"/>
</dbReference>
<reference evidence="2" key="1">
    <citation type="submission" date="2023-06" db="EMBL/GenBank/DDBJ databases">
        <title>Male Hemibagrus guttatus genome.</title>
        <authorList>
            <person name="Bian C."/>
        </authorList>
    </citation>
    <scope>NUCLEOTIDE SEQUENCE</scope>
    <source>
        <strain evidence="2">Male_cb2023</strain>
        <tissue evidence="2">Muscle</tissue>
    </source>
</reference>
<dbReference type="EMBL" id="JAUCMX010000020">
    <property type="protein sequence ID" value="KAK3515348.1"/>
    <property type="molecule type" value="Genomic_DNA"/>
</dbReference>
<evidence type="ECO:0000313" key="3">
    <source>
        <dbReference type="Proteomes" id="UP001274896"/>
    </source>
</evidence>
<accession>A0AAE0UQQ4</accession>
<dbReference type="InterPro" id="IPR037493">
    <property type="entry name" value="ExoIII-like"/>
</dbReference>
<dbReference type="GO" id="GO:0006281">
    <property type="term" value="P:DNA repair"/>
    <property type="evidence" value="ECO:0007669"/>
    <property type="project" value="InterPro"/>
</dbReference>
<evidence type="ECO:0008006" key="4">
    <source>
        <dbReference type="Google" id="ProtNLM"/>
    </source>
</evidence>
<dbReference type="GO" id="GO:0008311">
    <property type="term" value="F:double-stranded DNA 3'-5' DNA exonuclease activity"/>
    <property type="evidence" value="ECO:0007669"/>
    <property type="project" value="InterPro"/>
</dbReference>
<protein>
    <recommendedName>
        <fullName evidence="4">Endonuclease/exonuclease/phosphatase domain-containing protein</fullName>
    </recommendedName>
</protein>
<feature type="non-terminal residue" evidence="2">
    <location>
        <position position="1"/>
    </location>
</feature>
<feature type="non-terminal residue" evidence="2">
    <location>
        <position position="296"/>
    </location>
</feature>
<evidence type="ECO:0000256" key="1">
    <source>
        <dbReference type="SAM" id="MobiDB-lite"/>
    </source>
</evidence>
<dbReference type="Proteomes" id="UP001274896">
    <property type="component" value="Unassembled WGS sequence"/>
</dbReference>
<feature type="compositionally biased region" description="Basic and acidic residues" evidence="1">
    <location>
        <begin position="173"/>
        <end position="189"/>
    </location>
</feature>
<feature type="compositionally biased region" description="Basic and acidic residues" evidence="1">
    <location>
        <begin position="198"/>
        <end position="212"/>
    </location>
</feature>
<organism evidence="2 3">
    <name type="scientific">Hemibagrus guttatus</name>
    <dbReference type="NCBI Taxonomy" id="175788"/>
    <lineage>
        <taxon>Eukaryota</taxon>
        <taxon>Metazoa</taxon>
        <taxon>Chordata</taxon>
        <taxon>Craniata</taxon>
        <taxon>Vertebrata</taxon>
        <taxon>Euteleostomi</taxon>
        <taxon>Actinopterygii</taxon>
        <taxon>Neopterygii</taxon>
        <taxon>Teleostei</taxon>
        <taxon>Ostariophysi</taxon>
        <taxon>Siluriformes</taxon>
        <taxon>Bagridae</taxon>
        <taxon>Hemibagrus</taxon>
    </lineage>
</organism>
<keyword evidence="3" id="KW-1185">Reference proteome</keyword>
<name>A0AAE0UQQ4_9TELE</name>
<sequence>EPDIPALSVHEGKIEKNSYSVPFKQLNDGGSPIAYYVVRYQMQGSNKSVGLRIGTLNVGTVTGKGRELADMMERRKVDILCVQETRWKGSKARSIGAGFKLFYYGVDSKRNGVGVVLKEEFGNVECGKEVKKPMNGLDKPGGSIPKLQPQNKMGNGVQPEVTCDKAPLTKFESEEHREAGGGSEKHGEASRGGVLGGEEQRQDQWGEARNKGEASGGSEDQAKASEGSEKQKRDKWGKHGTRRQGQRVPRNVHNRAEVPSDVHSRAAEPSDIHHRAAGPSDVHCRAAAPSDIPRRA</sequence>
<dbReference type="AlphaFoldDB" id="A0AAE0UQQ4"/>
<proteinExistence type="predicted"/>
<dbReference type="InterPro" id="IPR036691">
    <property type="entry name" value="Endo/exonu/phosph_ase_sf"/>
</dbReference>
<feature type="compositionally biased region" description="Basic and acidic residues" evidence="1">
    <location>
        <begin position="220"/>
        <end position="234"/>
    </location>
</feature>
<gene>
    <name evidence="2" type="ORF">QTP70_018020</name>
</gene>
<feature type="compositionally biased region" description="Basic and acidic residues" evidence="1">
    <location>
        <begin position="254"/>
        <end position="274"/>
    </location>
</feature>
<feature type="region of interest" description="Disordered" evidence="1">
    <location>
        <begin position="132"/>
        <end position="161"/>
    </location>
</feature>
<dbReference type="PANTHER" id="PTHR43250:SF2">
    <property type="entry name" value="EXODEOXYRIBONUCLEASE III"/>
    <property type="match status" value="1"/>
</dbReference>
<feature type="compositionally biased region" description="Basic residues" evidence="1">
    <location>
        <begin position="235"/>
        <end position="253"/>
    </location>
</feature>
<dbReference type="SUPFAM" id="SSF56219">
    <property type="entry name" value="DNase I-like"/>
    <property type="match status" value="1"/>
</dbReference>
<feature type="region of interest" description="Disordered" evidence="1">
    <location>
        <begin position="173"/>
        <end position="296"/>
    </location>
</feature>
<evidence type="ECO:0000313" key="2">
    <source>
        <dbReference type="EMBL" id="KAK3515348.1"/>
    </source>
</evidence>
<comment type="caution">
    <text evidence="2">The sequence shown here is derived from an EMBL/GenBank/DDBJ whole genome shotgun (WGS) entry which is preliminary data.</text>
</comment>
<dbReference type="PANTHER" id="PTHR43250">
    <property type="entry name" value="EXODEOXYRIBONUCLEASE III"/>
    <property type="match status" value="1"/>
</dbReference>